<protein>
    <submittedName>
        <fullName evidence="1">Uncharacterized protein</fullName>
    </submittedName>
</protein>
<evidence type="ECO:0000313" key="2">
    <source>
        <dbReference type="Proteomes" id="UP000270343"/>
    </source>
</evidence>
<dbReference type="AlphaFoldDB" id="A0A3B0BTG1"/>
<sequence>MATVSVTQPWTYALELPRDPSAPAIARAMLRAVLRERGMGELVDDAQTLAADLIVGAPVRGGDTLRLRLQGDGRGRLRMTVGGHVVELPEPEPYAASSAIPIGCETCVALEVALQKAEARCAGGEDAVHAGIALRRHFRNTHWLPECAAG</sequence>
<proteinExistence type="predicted"/>
<dbReference type="RefSeq" id="WP_120754536.1">
    <property type="nucleotide sequence ID" value="NZ_RBAM01000003.1"/>
</dbReference>
<evidence type="ECO:0000313" key="1">
    <source>
        <dbReference type="EMBL" id="RKN75678.1"/>
    </source>
</evidence>
<reference evidence="1 2" key="1">
    <citation type="journal article" date="2015" name="Antonie Van Leeuwenhoek">
        <title>Streptomyces klenkii sp. nov., isolated from deep marine sediment.</title>
        <authorList>
            <person name="Veyisoglu A."/>
            <person name="Sahin N."/>
        </authorList>
    </citation>
    <scope>NUCLEOTIDE SEQUENCE [LARGE SCALE GENOMIC DNA]</scope>
    <source>
        <strain evidence="1 2">KCTC 29202</strain>
    </source>
</reference>
<gene>
    <name evidence="1" type="ORF">D7231_09790</name>
</gene>
<dbReference type="OrthoDB" id="3214274at2"/>
<name>A0A3B0BTG1_9ACTN</name>
<dbReference type="Proteomes" id="UP000270343">
    <property type="component" value="Unassembled WGS sequence"/>
</dbReference>
<organism evidence="1 2">
    <name type="scientific">Streptomyces klenkii</name>
    <dbReference type="NCBI Taxonomy" id="1420899"/>
    <lineage>
        <taxon>Bacteria</taxon>
        <taxon>Bacillati</taxon>
        <taxon>Actinomycetota</taxon>
        <taxon>Actinomycetes</taxon>
        <taxon>Kitasatosporales</taxon>
        <taxon>Streptomycetaceae</taxon>
        <taxon>Streptomyces</taxon>
    </lineage>
</organism>
<dbReference type="EMBL" id="RBAM01000003">
    <property type="protein sequence ID" value="RKN75678.1"/>
    <property type="molecule type" value="Genomic_DNA"/>
</dbReference>
<accession>A0A3B0BTG1</accession>
<comment type="caution">
    <text evidence="1">The sequence shown here is derived from an EMBL/GenBank/DDBJ whole genome shotgun (WGS) entry which is preliminary data.</text>
</comment>
<keyword evidence="2" id="KW-1185">Reference proteome</keyword>